<feature type="transmembrane region" description="Helical" evidence="7">
    <location>
        <begin position="157"/>
        <end position="177"/>
    </location>
</feature>
<feature type="transmembrane region" description="Helical" evidence="7">
    <location>
        <begin position="189"/>
        <end position="207"/>
    </location>
</feature>
<dbReference type="GO" id="GO:0005886">
    <property type="term" value="C:plasma membrane"/>
    <property type="evidence" value="ECO:0007669"/>
    <property type="project" value="UniProtKB-SubCell"/>
</dbReference>
<evidence type="ECO:0000313" key="9">
    <source>
        <dbReference type="EMBL" id="SQI28787.1"/>
    </source>
</evidence>
<evidence type="ECO:0000256" key="4">
    <source>
        <dbReference type="ARBA" id="ARBA00022692"/>
    </source>
</evidence>
<feature type="transmembrane region" description="Helical" evidence="7">
    <location>
        <begin position="42"/>
        <end position="63"/>
    </location>
</feature>
<organism evidence="9 10">
    <name type="scientific">Rhodococcus coprophilus</name>
    <dbReference type="NCBI Taxonomy" id="38310"/>
    <lineage>
        <taxon>Bacteria</taxon>
        <taxon>Bacillati</taxon>
        <taxon>Actinomycetota</taxon>
        <taxon>Actinomycetes</taxon>
        <taxon>Mycobacteriales</taxon>
        <taxon>Nocardiaceae</taxon>
        <taxon>Rhodococcus</taxon>
    </lineage>
</organism>
<dbReference type="KEGG" id="rcr:NCTC10994_00540"/>
<evidence type="ECO:0000256" key="1">
    <source>
        <dbReference type="ARBA" id="ARBA00004651"/>
    </source>
</evidence>
<dbReference type="Proteomes" id="UP000249091">
    <property type="component" value="Chromosome 1"/>
</dbReference>
<feature type="transmembrane region" description="Helical" evidence="7">
    <location>
        <begin position="75"/>
        <end position="100"/>
    </location>
</feature>
<proteinExistence type="inferred from homology"/>
<dbReference type="STRING" id="1219011.GCA_001895045_00260"/>
<reference evidence="9 10" key="1">
    <citation type="submission" date="2018-06" db="EMBL/GenBank/DDBJ databases">
        <authorList>
            <consortium name="Pathogen Informatics"/>
            <person name="Doyle S."/>
        </authorList>
    </citation>
    <scope>NUCLEOTIDE SEQUENCE [LARGE SCALE GENOMIC DNA]</scope>
    <source>
        <strain evidence="9 10">NCTC10994</strain>
    </source>
</reference>
<dbReference type="Pfam" id="PF09335">
    <property type="entry name" value="VTT_dom"/>
    <property type="match status" value="1"/>
</dbReference>
<evidence type="ECO:0000256" key="5">
    <source>
        <dbReference type="ARBA" id="ARBA00022989"/>
    </source>
</evidence>
<protein>
    <recommendedName>
        <fullName evidence="7">TVP38/TMEM64 family membrane protein</fullName>
    </recommendedName>
</protein>
<keyword evidence="4 7" id="KW-0812">Transmembrane</keyword>
<keyword evidence="3 7" id="KW-1003">Cell membrane</keyword>
<dbReference type="PANTHER" id="PTHR12677">
    <property type="entry name" value="GOLGI APPARATUS MEMBRANE PROTEIN TVP38-RELATED"/>
    <property type="match status" value="1"/>
</dbReference>
<dbReference type="InterPro" id="IPR032816">
    <property type="entry name" value="VTT_dom"/>
</dbReference>
<evidence type="ECO:0000256" key="2">
    <source>
        <dbReference type="ARBA" id="ARBA00008640"/>
    </source>
</evidence>
<comment type="subcellular location">
    <subcellularLocation>
        <location evidence="1 7">Cell membrane</location>
        <topology evidence="1 7">Multi-pass membrane protein</topology>
    </subcellularLocation>
</comment>
<gene>
    <name evidence="9" type="primary">ydjZ</name>
    <name evidence="9" type="ORF">NCTC10994_00540</name>
</gene>
<dbReference type="InterPro" id="IPR015414">
    <property type="entry name" value="TMEM64"/>
</dbReference>
<name>A0A2X4TMK1_9NOCA</name>
<evidence type="ECO:0000313" key="10">
    <source>
        <dbReference type="Proteomes" id="UP000249091"/>
    </source>
</evidence>
<feature type="transmembrane region" description="Helical" evidence="7">
    <location>
        <begin position="128"/>
        <end position="150"/>
    </location>
</feature>
<evidence type="ECO:0000259" key="8">
    <source>
        <dbReference type="Pfam" id="PF09335"/>
    </source>
</evidence>
<comment type="similarity">
    <text evidence="2 7">Belongs to the TVP38/TMEM64 family.</text>
</comment>
<evidence type="ECO:0000256" key="6">
    <source>
        <dbReference type="ARBA" id="ARBA00023136"/>
    </source>
</evidence>
<feature type="domain" description="VTT" evidence="8">
    <location>
        <begin position="63"/>
        <end position="180"/>
    </location>
</feature>
<keyword evidence="5 7" id="KW-1133">Transmembrane helix</keyword>
<accession>A0A2X4TMK1</accession>
<sequence>MTRIIGDRRILGVLVLLTGLIAVALLVPLPTVGEIREWSESMNGPTLLLSFFVVHTLVTLAPVPRTVFTLSAGVLFGSLTGIAVSVAATTVSAILAFLFLRAVGRDAVAAHLTHPTAKAIDLRLARRGWLAVGSLRLIAAAPFFVVNCCCAVSSVRFVPYTLATMVGILPGTIGVVLLGDALTGQADPALMVVSAVCIAVGIGGLLLEARLPEPAGSALDAVVDLPAHPTRSE</sequence>
<dbReference type="EMBL" id="LS483468">
    <property type="protein sequence ID" value="SQI28787.1"/>
    <property type="molecule type" value="Genomic_DNA"/>
</dbReference>
<keyword evidence="10" id="KW-1185">Reference proteome</keyword>
<dbReference type="PANTHER" id="PTHR12677:SF59">
    <property type="entry name" value="GOLGI APPARATUS MEMBRANE PROTEIN TVP38-RELATED"/>
    <property type="match status" value="1"/>
</dbReference>
<dbReference type="AlphaFoldDB" id="A0A2X4TMK1"/>
<evidence type="ECO:0000256" key="7">
    <source>
        <dbReference type="RuleBase" id="RU366058"/>
    </source>
</evidence>
<evidence type="ECO:0000256" key="3">
    <source>
        <dbReference type="ARBA" id="ARBA00022475"/>
    </source>
</evidence>
<keyword evidence="6 7" id="KW-0472">Membrane</keyword>